<feature type="compositionally biased region" description="Acidic residues" evidence="1">
    <location>
        <begin position="211"/>
        <end position="223"/>
    </location>
</feature>
<feature type="compositionally biased region" description="Acidic residues" evidence="1">
    <location>
        <begin position="260"/>
        <end position="273"/>
    </location>
</feature>
<keyword evidence="4" id="KW-1185">Reference proteome</keyword>
<name>A0A9P7N1S2_9HYPO</name>
<feature type="compositionally biased region" description="Basic residues" evidence="1">
    <location>
        <begin position="166"/>
        <end position="181"/>
    </location>
</feature>
<evidence type="ECO:0000313" key="4">
    <source>
        <dbReference type="Proteomes" id="UP000748025"/>
    </source>
</evidence>
<proteinExistence type="predicted"/>
<evidence type="ECO:0000313" key="3">
    <source>
        <dbReference type="EMBL" id="KAG5986096.1"/>
    </source>
</evidence>
<organism evidence="3 4">
    <name type="scientific">Claviceps pusilla</name>
    <dbReference type="NCBI Taxonomy" id="123648"/>
    <lineage>
        <taxon>Eukaryota</taxon>
        <taxon>Fungi</taxon>
        <taxon>Dikarya</taxon>
        <taxon>Ascomycota</taxon>
        <taxon>Pezizomycotina</taxon>
        <taxon>Sordariomycetes</taxon>
        <taxon>Hypocreomycetidae</taxon>
        <taxon>Hypocreales</taxon>
        <taxon>Clavicipitaceae</taxon>
        <taxon>Claviceps</taxon>
    </lineage>
</organism>
<dbReference type="AlphaFoldDB" id="A0A9P7N1S2"/>
<dbReference type="Pfam" id="PF09816">
    <property type="entry name" value="EAF"/>
    <property type="match status" value="1"/>
</dbReference>
<dbReference type="OrthoDB" id="125903at2759"/>
<feature type="compositionally biased region" description="Polar residues" evidence="1">
    <location>
        <begin position="281"/>
        <end position="292"/>
    </location>
</feature>
<feature type="compositionally biased region" description="Basic and acidic residues" evidence="1">
    <location>
        <begin position="248"/>
        <end position="259"/>
    </location>
</feature>
<protein>
    <recommendedName>
        <fullName evidence="2">Transcription elongation factor Eaf N-terminal domain-containing protein</fullName>
    </recommendedName>
</protein>
<feature type="region of interest" description="Disordered" evidence="1">
    <location>
        <begin position="128"/>
        <end position="355"/>
    </location>
</feature>
<evidence type="ECO:0000256" key="1">
    <source>
        <dbReference type="SAM" id="MobiDB-lite"/>
    </source>
</evidence>
<accession>A0A9P7N1S2</accession>
<comment type="caution">
    <text evidence="3">The sequence shown here is derived from an EMBL/GenBank/DDBJ whole genome shotgun (WGS) entry which is preliminary data.</text>
</comment>
<feature type="compositionally biased region" description="Polar residues" evidence="1">
    <location>
        <begin position="150"/>
        <end position="163"/>
    </location>
</feature>
<dbReference type="Proteomes" id="UP000748025">
    <property type="component" value="Unassembled WGS sequence"/>
</dbReference>
<feature type="region of interest" description="Disordered" evidence="1">
    <location>
        <begin position="43"/>
        <end position="65"/>
    </location>
</feature>
<feature type="compositionally biased region" description="Acidic residues" evidence="1">
    <location>
        <begin position="310"/>
        <end position="337"/>
    </location>
</feature>
<dbReference type="EMBL" id="SRPW01003776">
    <property type="protein sequence ID" value="KAG5986096.1"/>
    <property type="molecule type" value="Genomic_DNA"/>
</dbReference>
<sequence length="355" mass="39385">MAMAVLIDPTVAGKYPVILGDGLLDRTSDGIFTGIRYNHKPALSSDDAPNNARLKPSLPGKTDSYDLSFTDDDGAYAYTGSRNTNSNQYVLHFDPERKAFILDKIDSTFNMNITRTPSDADAERLRSQYPHLDSQPSPQKRATAKKTGANKETATSKSSQQQAKEPKRKTEKQQQKQKQKKVAKEVALSFPEPQKEKPKPPKPPKSQSQSFEDEEEEDDDDDGGLLIEYPGGDAAKQADFSPAFPPPRRFDDFMDQRDSEADDADGESDDEPDMDFKLPSPVNNHLASSHSATVAAESMMDYHRHAAAEAQDDDDDDDEDGMNDMEDDLEKDMEMAFEDMANTPGGDESEISEED</sequence>
<reference evidence="3" key="1">
    <citation type="journal article" date="2020" name="bioRxiv">
        <title>Whole genome comparisons of ergot fungi reveals the divergence and evolution of species within the genus Claviceps are the result of varying mechanisms driving genome evolution and host range expansion.</title>
        <authorList>
            <person name="Wyka S.A."/>
            <person name="Mondo S.J."/>
            <person name="Liu M."/>
            <person name="Dettman J."/>
            <person name="Nalam V."/>
            <person name="Broders K.D."/>
        </authorList>
    </citation>
    <scope>NUCLEOTIDE SEQUENCE</scope>
    <source>
        <strain evidence="3">CCC 602</strain>
    </source>
</reference>
<gene>
    <name evidence="3" type="ORF">E4U43_005668</name>
</gene>
<evidence type="ECO:0000259" key="2">
    <source>
        <dbReference type="Pfam" id="PF09816"/>
    </source>
</evidence>
<dbReference type="InterPro" id="IPR019194">
    <property type="entry name" value="Tscrpt_elong_fac_Eaf_N"/>
</dbReference>
<feature type="domain" description="Transcription elongation factor Eaf N-terminal" evidence="2">
    <location>
        <begin position="15"/>
        <end position="117"/>
    </location>
</feature>